<dbReference type="Gene3D" id="1.25.40.10">
    <property type="entry name" value="Tetratricopeptide repeat domain"/>
    <property type="match status" value="2"/>
</dbReference>
<evidence type="ECO:0000313" key="5">
    <source>
        <dbReference type="EMBL" id="MCP3429175.1"/>
    </source>
</evidence>
<keyword evidence="6" id="KW-1185">Reference proteome</keyword>
<evidence type="ECO:0000256" key="2">
    <source>
        <dbReference type="ARBA" id="ARBA00022803"/>
    </source>
</evidence>
<dbReference type="Pfam" id="PF13432">
    <property type="entry name" value="TPR_16"/>
    <property type="match status" value="2"/>
</dbReference>
<dbReference type="InterPro" id="IPR019734">
    <property type="entry name" value="TPR_rpt"/>
</dbReference>
<comment type="caution">
    <text evidence="5">The sequence shown here is derived from an EMBL/GenBank/DDBJ whole genome shotgun (WGS) entry which is preliminary data.</text>
</comment>
<accession>A0AA42BLV2</accession>
<protein>
    <submittedName>
        <fullName evidence="5">Tetratricopeptide repeat protein</fullName>
    </submittedName>
</protein>
<dbReference type="Pfam" id="PF13181">
    <property type="entry name" value="TPR_8"/>
    <property type="match status" value="1"/>
</dbReference>
<feature type="repeat" description="TPR" evidence="3">
    <location>
        <begin position="90"/>
        <end position="123"/>
    </location>
</feature>
<keyword evidence="2 3" id="KW-0802">TPR repeat</keyword>
<dbReference type="PROSITE" id="PS50005">
    <property type="entry name" value="TPR"/>
    <property type="match status" value="1"/>
</dbReference>
<reference evidence="5" key="1">
    <citation type="submission" date="2022-07" db="EMBL/GenBank/DDBJ databases">
        <title>Characterization of the Novel Bacterium Alteromonas immobilis LMIT006 and Alteromonas gregis LMIT007.</title>
        <authorList>
            <person name="Lin X."/>
        </authorList>
    </citation>
    <scope>NUCLEOTIDE SEQUENCE</scope>
    <source>
        <strain evidence="5">LMIT007</strain>
    </source>
</reference>
<gene>
    <name evidence="5" type="ORF">NLF92_09490</name>
</gene>
<dbReference type="InterPro" id="IPR011990">
    <property type="entry name" value="TPR-like_helical_dom_sf"/>
</dbReference>
<feature type="signal peptide" evidence="4">
    <location>
        <begin position="1"/>
        <end position="32"/>
    </location>
</feature>
<dbReference type="PANTHER" id="PTHR44186:SF1">
    <property type="entry name" value="BARDET-BIEDL SYNDROME 4 PROTEIN"/>
    <property type="match status" value="1"/>
</dbReference>
<dbReference type="AlphaFoldDB" id="A0AA42BLV2"/>
<sequence>MKSRTLHCLLSGICLSAILFIGQATVITTAHAQTKASDKQTRKVPTLRGKVYEQLSRAQTFADNNQLDEAFEVLADVEDKKSSMNSYEVAMLYNFYGLIYYNNEQSDKALEYFNKVVAQQPIPESFEQSTVFTIAQLALMQGDYKTAIANLERWEDLNVGPTPPKNLFIKAQAYYSDKQYEKAASFIDEAVTVKESAGMIPDEGWLILQRAVHYELKDNEKVKDIIVKMVKLFNAPKYWVQLGGMYGQLGMEKHQLAVMEAAYQQNFLVKGADLFNLAQLYYLHKSPIKCANVMQEAINDRLLEENLRNLKFLAQCLQLAKENEKAVPVLRTAAKLSPNGELYAQLAQLFLNIDKFDEAIKNAELALDKGNLRNQGTMHLVLGMSYYNQQNFVAAIDQLAKAEEYRETQKMAQQWQQFVNAEKLTIEALEAEIESD</sequence>
<dbReference type="SUPFAM" id="SSF48452">
    <property type="entry name" value="TPR-like"/>
    <property type="match status" value="2"/>
</dbReference>
<feature type="chain" id="PRO_5041309421" evidence="4">
    <location>
        <begin position="33"/>
        <end position="436"/>
    </location>
</feature>
<dbReference type="SMART" id="SM00028">
    <property type="entry name" value="TPR"/>
    <property type="match status" value="4"/>
</dbReference>
<evidence type="ECO:0000256" key="4">
    <source>
        <dbReference type="SAM" id="SignalP"/>
    </source>
</evidence>
<name>A0AA42BLV2_9ALTE</name>
<dbReference type="EMBL" id="JANATA010000016">
    <property type="protein sequence ID" value="MCP3429175.1"/>
    <property type="molecule type" value="Genomic_DNA"/>
</dbReference>
<dbReference type="Proteomes" id="UP001165413">
    <property type="component" value="Unassembled WGS sequence"/>
</dbReference>
<evidence type="ECO:0000313" key="6">
    <source>
        <dbReference type="Proteomes" id="UP001165413"/>
    </source>
</evidence>
<proteinExistence type="predicted"/>
<dbReference type="RefSeq" id="WP_254101211.1">
    <property type="nucleotide sequence ID" value="NZ_JANATA010000016.1"/>
</dbReference>
<keyword evidence="1" id="KW-0677">Repeat</keyword>
<evidence type="ECO:0000256" key="3">
    <source>
        <dbReference type="PROSITE-ProRule" id="PRU00339"/>
    </source>
</evidence>
<organism evidence="5 6">
    <name type="scientific">Opacimonas viscosa</name>
    <dbReference type="NCBI Taxonomy" id="2961944"/>
    <lineage>
        <taxon>Bacteria</taxon>
        <taxon>Pseudomonadati</taxon>
        <taxon>Pseudomonadota</taxon>
        <taxon>Gammaproteobacteria</taxon>
        <taxon>Alteromonadales</taxon>
        <taxon>Alteromonadaceae</taxon>
        <taxon>Opacimonas</taxon>
    </lineage>
</organism>
<dbReference type="PANTHER" id="PTHR44186">
    <property type="match status" value="1"/>
</dbReference>
<evidence type="ECO:0000256" key="1">
    <source>
        <dbReference type="ARBA" id="ARBA00022737"/>
    </source>
</evidence>
<keyword evidence="4" id="KW-0732">Signal</keyword>